<accession>A0ABU0IUR0</accession>
<dbReference type="PANTHER" id="PTHR34387:SF1">
    <property type="entry name" value="PERIPLASMIC IMMUNOGENIC PROTEIN"/>
    <property type="match status" value="1"/>
</dbReference>
<protein>
    <submittedName>
        <fullName evidence="2">Uncharacterized protein YggE</fullName>
    </submittedName>
</protein>
<comment type="caution">
    <text evidence="2">The sequence shown here is derived from an EMBL/GenBank/DDBJ whole genome shotgun (WGS) entry which is preliminary data.</text>
</comment>
<evidence type="ECO:0000256" key="1">
    <source>
        <dbReference type="SAM" id="SignalP"/>
    </source>
</evidence>
<feature type="chain" id="PRO_5047493401" evidence="1">
    <location>
        <begin position="25"/>
        <end position="245"/>
    </location>
</feature>
<dbReference type="PANTHER" id="PTHR34387">
    <property type="entry name" value="SLR1258 PROTEIN"/>
    <property type="match status" value="1"/>
</dbReference>
<reference evidence="2 3" key="1">
    <citation type="submission" date="2023-07" db="EMBL/GenBank/DDBJ databases">
        <title>Genomic Encyclopedia of Type Strains, Phase IV (KMG-IV): sequencing the most valuable type-strain genomes for metagenomic binning, comparative biology and taxonomic classification.</title>
        <authorList>
            <person name="Goeker M."/>
        </authorList>
    </citation>
    <scope>NUCLEOTIDE SEQUENCE [LARGE SCALE GENOMIC DNA]</scope>
    <source>
        <strain evidence="2 3">DSM 18695</strain>
    </source>
</reference>
<gene>
    <name evidence="2" type="ORF">QO010_003550</name>
</gene>
<dbReference type="Gene3D" id="3.30.70.2970">
    <property type="entry name" value="Protein of unknown function (DUF541), domain 2"/>
    <property type="match status" value="1"/>
</dbReference>
<dbReference type="Pfam" id="PF04402">
    <property type="entry name" value="SIMPL"/>
    <property type="match status" value="1"/>
</dbReference>
<keyword evidence="1" id="KW-0732">Signal</keyword>
<dbReference type="RefSeq" id="WP_307351355.1">
    <property type="nucleotide sequence ID" value="NZ_JAUSVS010000008.1"/>
</dbReference>
<evidence type="ECO:0000313" key="3">
    <source>
        <dbReference type="Proteomes" id="UP001228905"/>
    </source>
</evidence>
<organism evidence="2 3">
    <name type="scientific">Caulobacter ginsengisoli</name>
    <dbReference type="NCBI Taxonomy" id="400775"/>
    <lineage>
        <taxon>Bacteria</taxon>
        <taxon>Pseudomonadati</taxon>
        <taxon>Pseudomonadota</taxon>
        <taxon>Alphaproteobacteria</taxon>
        <taxon>Caulobacterales</taxon>
        <taxon>Caulobacteraceae</taxon>
        <taxon>Caulobacter</taxon>
    </lineage>
</organism>
<dbReference type="Proteomes" id="UP001228905">
    <property type="component" value="Unassembled WGS sequence"/>
</dbReference>
<dbReference type="InterPro" id="IPR007497">
    <property type="entry name" value="SIMPL/DUF541"/>
</dbReference>
<feature type="signal peptide" evidence="1">
    <location>
        <begin position="1"/>
        <end position="24"/>
    </location>
</feature>
<dbReference type="Gene3D" id="3.30.110.170">
    <property type="entry name" value="Protein of unknown function (DUF541), domain 1"/>
    <property type="match status" value="1"/>
</dbReference>
<keyword evidence="3" id="KW-1185">Reference proteome</keyword>
<name>A0ABU0IUR0_9CAUL</name>
<proteinExistence type="predicted"/>
<evidence type="ECO:0000313" key="2">
    <source>
        <dbReference type="EMBL" id="MDQ0465758.1"/>
    </source>
</evidence>
<dbReference type="InterPro" id="IPR052022">
    <property type="entry name" value="26kDa_periplasmic_antigen"/>
</dbReference>
<sequence length="245" mass="25527">MKSLFRAAALSVLIVAGASGAALAQTAPTEAATIFQATTLSLSAYGETHAAPDMATISLGVQVDAPTAAEALRANAVKMNQVIAALKRGGIADKDIQTSGLNVSPQYVYQENLPPRLTGYQVTNQVTIVVHDLTRLGQAVDASVNAGANTVGGVSFGLEDSDKAENDARFEAVKALQMKANLYASAMGYKVARLVTLSEGGGYAPQPPMPMMAFARDKASAESTPVQAGELKVRIDINATFELVR</sequence>
<dbReference type="EMBL" id="JAUSVS010000008">
    <property type="protein sequence ID" value="MDQ0465758.1"/>
    <property type="molecule type" value="Genomic_DNA"/>
</dbReference>